<dbReference type="EMBL" id="CAEX01000346">
    <property type="protein sequence ID" value="CCD18075.1"/>
    <property type="molecule type" value="Genomic_DNA"/>
</dbReference>
<evidence type="ECO:0000256" key="1">
    <source>
        <dbReference type="SAM" id="MobiDB-lite"/>
    </source>
</evidence>
<dbReference type="AlphaFoldDB" id="F9WKQ2"/>
<evidence type="ECO:0000313" key="3">
    <source>
        <dbReference type="EMBL" id="CCD18075.1"/>
    </source>
</evidence>
<evidence type="ECO:0000259" key="2">
    <source>
        <dbReference type="PROSITE" id="PS50076"/>
    </source>
</evidence>
<dbReference type="SMART" id="SM00271">
    <property type="entry name" value="DnaJ"/>
    <property type="match status" value="1"/>
</dbReference>
<feature type="domain" description="J" evidence="2">
    <location>
        <begin position="15"/>
        <end position="74"/>
    </location>
</feature>
<dbReference type="CDD" id="cd06257">
    <property type="entry name" value="DnaJ"/>
    <property type="match status" value="1"/>
</dbReference>
<dbReference type="InterPro" id="IPR036869">
    <property type="entry name" value="J_dom_sf"/>
</dbReference>
<dbReference type="Proteomes" id="UP000009027">
    <property type="component" value="Unassembled WGS sequence"/>
</dbReference>
<dbReference type="InterPro" id="IPR001623">
    <property type="entry name" value="DnaJ_domain"/>
</dbReference>
<reference evidence="3 4" key="1">
    <citation type="journal article" date="2012" name="Proc. Natl. Acad. Sci. U.S.A.">
        <title>Antigenic diversity is generated by distinct evolutionary mechanisms in African trypanosome species.</title>
        <authorList>
            <person name="Jackson A.P."/>
            <person name="Berry A."/>
            <person name="Aslett M."/>
            <person name="Allison H.C."/>
            <person name="Burton P."/>
            <person name="Vavrova-Anderson J."/>
            <person name="Brown R."/>
            <person name="Browne H."/>
            <person name="Corton N."/>
            <person name="Hauser H."/>
            <person name="Gamble J."/>
            <person name="Gilderthorp R."/>
            <person name="Marcello L."/>
            <person name="McQuillan J."/>
            <person name="Otto T.D."/>
            <person name="Quail M.A."/>
            <person name="Sanders M.J."/>
            <person name="van Tonder A."/>
            <person name="Ginger M.L."/>
            <person name="Field M.C."/>
            <person name="Barry J.D."/>
            <person name="Hertz-Fowler C."/>
            <person name="Berriman M."/>
        </authorList>
    </citation>
    <scope>NUCLEOTIDE SEQUENCE</scope>
    <source>
        <strain evidence="3 4">Y486</strain>
    </source>
</reference>
<protein>
    <recommendedName>
        <fullName evidence="2">J domain-containing protein</fullName>
    </recommendedName>
</protein>
<dbReference type="PROSITE" id="PS50076">
    <property type="entry name" value="DNAJ_2"/>
    <property type="match status" value="1"/>
</dbReference>
<organism evidence="3 4">
    <name type="scientific">Trypanosoma vivax (strain Y486)</name>
    <dbReference type="NCBI Taxonomy" id="1055687"/>
    <lineage>
        <taxon>Eukaryota</taxon>
        <taxon>Discoba</taxon>
        <taxon>Euglenozoa</taxon>
        <taxon>Kinetoplastea</taxon>
        <taxon>Metakinetoplastina</taxon>
        <taxon>Trypanosomatida</taxon>
        <taxon>Trypanosomatidae</taxon>
        <taxon>Trypanosoma</taxon>
        <taxon>Duttonella</taxon>
    </lineage>
</organism>
<sequence length="820" mass="90040">MLTRRLLGRVLSPSAALAVLGLQNSREITRRAVKKAYISLTLRCHPDLHPNDAGATERFRVVSDAFRTVMKSLETKQLPGVQAGPIKSASAEDPQNAFLSLRRALEIYQKNKAAADVSNESTGEAGHEGSSSAHSLEHVSSVCRAEALSMRRVRTFCSELPQLLSGGSLALFEVVVFFNARYVEATSRCVLRFAKNLPIIVNRVVKSRKKHVRLAQNKANAGFGVGSVTPQQRMEDMPMKPLVLVGALIFAQQPASKETSSKSECSTEEEEAAPSHTESCSTCGVMSVAEINVCDELKCVIYPSDSIGDVTDKIGRWEGASYRRLSLELAMVDVASHMSDILGLNDHPLAIMSHLHLPTLTTERVSLTIQKLACGLCFHCDEQAGVHSCWSLDDIDDELTTSGLSACDKIKMCRRLARVTTSFVEGNISLMWDDLTPLVQTAAEVSVGDEEEMEKISQVTAATARGTGVEKYYRVMRHTTCCDAEMLKFSVYVTLSKDINEFLDRLAAALHRVACKAKACRHLLPELLALRSDVVCEEFIPLTKCETKSPTVSDNVDLLKSTSALEPTPSFSSGAVGHLHVGDVQCCAASALGYEELRRQHRYRGPIRCFPRVFAMETEQELIFWRNVHNHREFVAAHAPAMNPINVFYECTPYSPHTRAIREPLVKEPEEMFAGWLGEAEEGVGNAVITHRELQCSASFRAWLEEVVEQSVLDRECRRLLTESGIGYIVRDPSLPLAQFLSFLKVFVGATAVCAVLEGSSRTTRTITSEDVGFVLVVGATCDVRDGGQFVVPWWVDPSLLVLLLEDGAAGCGTLIEMGV</sequence>
<dbReference type="SUPFAM" id="SSF46565">
    <property type="entry name" value="Chaperone J-domain"/>
    <property type="match status" value="1"/>
</dbReference>
<dbReference type="Pfam" id="PF00226">
    <property type="entry name" value="DnaJ"/>
    <property type="match status" value="1"/>
</dbReference>
<accession>F9WKQ2</accession>
<gene>
    <name evidence="3" type="ORF">TvY486_0007220</name>
</gene>
<keyword evidence="4" id="KW-1185">Reference proteome</keyword>
<dbReference type="VEuPathDB" id="TriTrypDB:TvY486_0007220"/>
<name>F9WKQ2_TRYVY</name>
<proteinExistence type="predicted"/>
<feature type="region of interest" description="Disordered" evidence="1">
    <location>
        <begin position="259"/>
        <end position="279"/>
    </location>
</feature>
<dbReference type="Gene3D" id="1.10.287.110">
    <property type="entry name" value="DnaJ domain"/>
    <property type="match status" value="1"/>
</dbReference>
<evidence type="ECO:0000313" key="4">
    <source>
        <dbReference type="Proteomes" id="UP000009027"/>
    </source>
</evidence>